<dbReference type="PRINTS" id="PR00376">
    <property type="entry name" value="IL1BCENZYME"/>
</dbReference>
<evidence type="ECO:0000256" key="1">
    <source>
        <dbReference type="ARBA" id="ARBA00010134"/>
    </source>
</evidence>
<dbReference type="AlphaFoldDB" id="M4XZ91"/>
<dbReference type="SUPFAM" id="SSF52129">
    <property type="entry name" value="Caspase-like"/>
    <property type="match status" value="1"/>
</dbReference>
<dbReference type="PANTHER" id="PTHR22576:SF41">
    <property type="entry name" value="CASPASE 14, APOPTOSIS-RELATED CYSTEINE PEPTIDASE"/>
    <property type="match status" value="1"/>
</dbReference>
<dbReference type="PROSITE" id="PS01122">
    <property type="entry name" value="CASPASE_CYS"/>
    <property type="match status" value="1"/>
</dbReference>
<evidence type="ECO:0000256" key="2">
    <source>
        <dbReference type="RuleBase" id="RU003971"/>
    </source>
</evidence>
<dbReference type="OrthoDB" id="6114029at2759"/>
<dbReference type="InterPro" id="IPR015917">
    <property type="entry name" value="Pept_C14A"/>
</dbReference>
<feature type="domain" description="Caspase family p20" evidence="5">
    <location>
        <begin position="80"/>
        <end position="202"/>
    </location>
</feature>
<evidence type="ECO:0000256" key="3">
    <source>
        <dbReference type="SAM" id="MobiDB-lite"/>
    </source>
</evidence>
<dbReference type="InterPro" id="IPR001309">
    <property type="entry name" value="Pept_C14_p20"/>
</dbReference>
<feature type="domain" description="Caspase family p10" evidence="4">
    <location>
        <begin position="227"/>
        <end position="324"/>
    </location>
</feature>
<protein>
    <submittedName>
        <fullName evidence="6">Caspase-4</fullName>
    </submittedName>
</protein>
<dbReference type="PANTHER" id="PTHR22576">
    <property type="entry name" value="MUCOSA ASSOCIATED LYMPHOID TISSUE LYMPHOMA TRANSLOCATION PROTEIN 1/PARACASPASE"/>
    <property type="match status" value="1"/>
</dbReference>
<dbReference type="InterPro" id="IPR052039">
    <property type="entry name" value="Caspase-related_regulators"/>
</dbReference>
<reference evidence="6" key="1">
    <citation type="submission" date="2012-12" db="EMBL/GenBank/DDBJ databases">
        <title>Characterization and expression analysis of the peculiar caspase-4 from striped stem borer, Chilo suppressalis.</title>
        <authorList>
            <person name="Du Y."/>
            <person name="Lu M."/>
        </authorList>
    </citation>
    <scope>NUCLEOTIDE SEQUENCE</scope>
</reference>
<organism evidence="6">
    <name type="scientific">Chilo suppressalis</name>
    <name type="common">Asiatic rice borer moth</name>
    <dbReference type="NCBI Taxonomy" id="168631"/>
    <lineage>
        <taxon>Eukaryota</taxon>
        <taxon>Metazoa</taxon>
        <taxon>Ecdysozoa</taxon>
        <taxon>Arthropoda</taxon>
        <taxon>Hexapoda</taxon>
        <taxon>Insecta</taxon>
        <taxon>Pterygota</taxon>
        <taxon>Neoptera</taxon>
        <taxon>Endopterygota</taxon>
        <taxon>Lepidoptera</taxon>
        <taxon>Glossata</taxon>
        <taxon>Ditrysia</taxon>
        <taxon>Pyraloidea</taxon>
        <taxon>Crambidae</taxon>
        <taxon>Crambinae</taxon>
        <taxon>Chilo</taxon>
    </lineage>
</organism>
<dbReference type="PROSITE" id="PS50208">
    <property type="entry name" value="CASPASE_P20"/>
    <property type="match status" value="1"/>
</dbReference>
<comment type="similarity">
    <text evidence="1 2">Belongs to the peptidase C14A family.</text>
</comment>
<dbReference type="SMART" id="SM00115">
    <property type="entry name" value="CASc"/>
    <property type="match status" value="1"/>
</dbReference>
<dbReference type="PROSITE" id="PS50207">
    <property type="entry name" value="CASPASE_P10"/>
    <property type="match status" value="1"/>
</dbReference>
<feature type="compositionally biased region" description="Basic and acidic residues" evidence="3">
    <location>
        <begin position="36"/>
        <end position="47"/>
    </location>
</feature>
<dbReference type="InterPro" id="IPR011600">
    <property type="entry name" value="Pept_C14_caspase"/>
</dbReference>
<name>M4XZ91_CHISP</name>
<evidence type="ECO:0000313" key="6">
    <source>
        <dbReference type="EMBL" id="AGI36554.1"/>
    </source>
</evidence>
<dbReference type="Pfam" id="PF00656">
    <property type="entry name" value="Peptidase_C14"/>
    <property type="match status" value="1"/>
</dbReference>
<dbReference type="EMBL" id="KC417310">
    <property type="protein sequence ID" value="AGI36554.1"/>
    <property type="molecule type" value="mRNA"/>
</dbReference>
<evidence type="ECO:0000259" key="5">
    <source>
        <dbReference type="PROSITE" id="PS50208"/>
    </source>
</evidence>
<dbReference type="Gene3D" id="3.40.50.1460">
    <property type="match status" value="1"/>
</dbReference>
<feature type="region of interest" description="Disordered" evidence="3">
    <location>
        <begin position="26"/>
        <end position="55"/>
    </location>
</feature>
<feature type="region of interest" description="Disordered" evidence="3">
    <location>
        <begin position="1"/>
        <end position="20"/>
    </location>
</feature>
<dbReference type="InterPro" id="IPR002138">
    <property type="entry name" value="Pept_C14_p10"/>
</dbReference>
<dbReference type="GO" id="GO:0006508">
    <property type="term" value="P:proteolysis"/>
    <property type="evidence" value="ECO:0007669"/>
    <property type="project" value="InterPro"/>
</dbReference>
<evidence type="ECO:0000259" key="4">
    <source>
        <dbReference type="PROSITE" id="PS50207"/>
    </source>
</evidence>
<dbReference type="InterPro" id="IPR033139">
    <property type="entry name" value="Caspase_cys_AS"/>
</dbReference>
<proteinExistence type="evidence at transcript level"/>
<sequence>MEDINKNIEETPNIKNEKDSILKKQGCASETCSSPSEEKAQNEEKQESLQGTADAPAAIQKTKNRALPKTANTYELENFEKKYMLILNHREFIGCIPRPGTEKDVDALDKTFKKFGFEVIVKNDLTYREIMDTLTKIFKQDFTDYGCIVVAVLTHGAQQGLIRAKDMEYNEFEIIKHFNVDVRPTLVTKPKILIVQACRGQGNNDSVTVFGQRGPTQRNLDGKEALQPYTLPVESDMLILHSSYMGKVSFGDSLNGSWFIQSLCCMINKLAPTHDLQSIMVEVSRLVAIELFDNEHDTTKQEPELLKQMPVITSTLIRKLYLRAYRDDTTEIVPDITPPLTPPSIQCHCHVKHFNYIRDQLKYYIDEHQDDNEAQLLYDMVKIFGDSHEFNDVKKQMLQVISNYLNGPNVRHIS</sequence>
<dbReference type="InterPro" id="IPR029030">
    <property type="entry name" value="Caspase-like_dom_sf"/>
</dbReference>
<accession>M4XZ91</accession>
<dbReference type="GO" id="GO:0004197">
    <property type="term" value="F:cysteine-type endopeptidase activity"/>
    <property type="evidence" value="ECO:0007669"/>
    <property type="project" value="InterPro"/>
</dbReference>